<dbReference type="PROSITE" id="PS51393">
    <property type="entry name" value="LIPOXYGENASE_3"/>
    <property type="match status" value="1"/>
</dbReference>
<dbReference type="SUPFAM" id="SSF48484">
    <property type="entry name" value="Lipoxigenase"/>
    <property type="match status" value="1"/>
</dbReference>
<dbReference type="InterPro" id="IPR036226">
    <property type="entry name" value="LipOase_C_sf"/>
</dbReference>
<dbReference type="Gene3D" id="1.20.245.10">
    <property type="entry name" value="Lipoxygenase-1, Domain 5"/>
    <property type="match status" value="1"/>
</dbReference>
<feature type="signal peptide" evidence="4">
    <location>
        <begin position="1"/>
        <end position="27"/>
    </location>
</feature>
<reference evidence="6 7" key="1">
    <citation type="journal article" date="2014" name="Mol. Plant">
        <title>Chromosome Scale Genome Assembly and Transcriptome Profiling of Nannochloropsis gaditana in Nitrogen Depletion.</title>
        <authorList>
            <person name="Corteggiani Carpinelli E."/>
            <person name="Telatin A."/>
            <person name="Vitulo N."/>
            <person name="Forcato C."/>
            <person name="D'Angelo M."/>
            <person name="Schiavon R."/>
            <person name="Vezzi A."/>
            <person name="Giacometti G.M."/>
            <person name="Morosinotto T."/>
            <person name="Valle G."/>
        </authorList>
    </citation>
    <scope>NUCLEOTIDE SEQUENCE [LARGE SCALE GENOMIC DNA]</scope>
    <source>
        <strain evidence="6 7">B-31</strain>
    </source>
</reference>
<proteinExistence type="predicted"/>
<keyword evidence="3" id="KW-0560">Oxidoreductase</keyword>
<evidence type="ECO:0000313" key="6">
    <source>
        <dbReference type="EMBL" id="EWM25661.1"/>
    </source>
</evidence>
<dbReference type="EMBL" id="AZIL01000864">
    <property type="protein sequence ID" value="EWM25661.1"/>
    <property type="molecule type" value="Genomic_DNA"/>
</dbReference>
<dbReference type="PANTHER" id="PTHR11771">
    <property type="entry name" value="LIPOXYGENASE"/>
    <property type="match status" value="1"/>
</dbReference>
<dbReference type="InterPro" id="IPR013819">
    <property type="entry name" value="LipOase_C"/>
</dbReference>
<keyword evidence="7" id="KW-1185">Reference proteome</keyword>
<organism evidence="6 7">
    <name type="scientific">Nannochloropsis gaditana</name>
    <dbReference type="NCBI Taxonomy" id="72520"/>
    <lineage>
        <taxon>Eukaryota</taxon>
        <taxon>Sar</taxon>
        <taxon>Stramenopiles</taxon>
        <taxon>Ochrophyta</taxon>
        <taxon>Eustigmatophyceae</taxon>
        <taxon>Eustigmatales</taxon>
        <taxon>Monodopsidaceae</taxon>
        <taxon>Nannochloropsis</taxon>
    </lineage>
</organism>
<keyword evidence="1" id="KW-0479">Metal-binding</keyword>
<keyword evidence="4" id="KW-0732">Signal</keyword>
<feature type="chain" id="PRO_5004901279" evidence="4">
    <location>
        <begin position="28"/>
        <end position="660"/>
    </location>
</feature>
<dbReference type="Proteomes" id="UP000019335">
    <property type="component" value="Chromosome 10"/>
</dbReference>
<evidence type="ECO:0000256" key="3">
    <source>
        <dbReference type="ARBA" id="ARBA00023002"/>
    </source>
</evidence>
<dbReference type="GO" id="GO:0046872">
    <property type="term" value="F:metal ion binding"/>
    <property type="evidence" value="ECO:0007669"/>
    <property type="project" value="UniProtKB-KW"/>
</dbReference>
<evidence type="ECO:0000256" key="1">
    <source>
        <dbReference type="ARBA" id="ARBA00022723"/>
    </source>
</evidence>
<evidence type="ECO:0000256" key="2">
    <source>
        <dbReference type="ARBA" id="ARBA00022964"/>
    </source>
</evidence>
<accession>W7TYD4</accession>
<gene>
    <name evidence="6" type="ORF">Naga_100546g4</name>
</gene>
<dbReference type="OrthoDB" id="75140at2759"/>
<evidence type="ECO:0000256" key="4">
    <source>
        <dbReference type="SAM" id="SignalP"/>
    </source>
</evidence>
<dbReference type="InterPro" id="IPR000907">
    <property type="entry name" value="LipOase"/>
</dbReference>
<dbReference type="AlphaFoldDB" id="W7TYD4"/>
<dbReference type="GO" id="GO:0016702">
    <property type="term" value="F:oxidoreductase activity, acting on single donors with incorporation of molecular oxygen, incorporation of two atoms of oxygen"/>
    <property type="evidence" value="ECO:0007669"/>
    <property type="project" value="InterPro"/>
</dbReference>
<dbReference type="Pfam" id="PF00305">
    <property type="entry name" value="Lipoxygenase"/>
    <property type="match status" value="1"/>
</dbReference>
<comment type="caution">
    <text evidence="6">The sequence shown here is derived from an EMBL/GenBank/DDBJ whole genome shotgun (WGS) entry which is preliminary data.</text>
</comment>
<dbReference type="Gene3D" id="3.10.450.60">
    <property type="match status" value="1"/>
</dbReference>
<evidence type="ECO:0000259" key="5">
    <source>
        <dbReference type="PROSITE" id="PS51393"/>
    </source>
</evidence>
<keyword evidence="2" id="KW-0223">Dioxygenase</keyword>
<evidence type="ECO:0000313" key="7">
    <source>
        <dbReference type="Proteomes" id="UP000019335"/>
    </source>
</evidence>
<sequence length="660" mass="72959">MIHQRRVMYLAVPLWIVLFGALTATDASRSNIVTGHTHRKGQLSGNRKLVRLADEEKKGFLSIPQDDPDPAGRALRLSYRAPFWEFVPYASKNPLLVNLTMAAPGGILGNQTRLSQGAFVLGQINTSVEIGLQTIAEPISTACTDISSTGMCFETLDSYLPLYQSLDPEYQPAAYKFYDSDKAFARERLTASPAFLTLVKNVAEIPFTQADVTGYNTITGSESLSSLIAQGRVFIVDYYPLYQRGVLEASPNSFLEAPTAIFFLDSPTKNMKWNNLKKKDMVLMPLAIKYNVQQTYVVSPQDPHPDWFLAKAVFNCLDRDVLFVYHFVLHTAMNNIVIAAEKTLASEHPLYMPIQHAAKNDFGIVLSGVAGLLNPDAAFNEFLSLSGSSVAGLSFPYFMEQFDWRLTNLWEDLKARGVSDVPGYLYRDDAGAIFKALRTYSKKYLAGSYRKRGSVRGDPELRDFLAALTNSSNSLAFLQGFPTSAEVRNLKDVSELLAQILWIGGVLHHALNSYTLLEYGLVYPSHPGKILAPLPASTGTLTDDTMLQLYISGAMSGNQASAAKTSASQISTMDIGTPLEFFLGTQGTGFAFFPLLQKTGRLTNIYLSDTEDKRTAKAAIALRQRLRAISKRIYKREAAVTDVPKYTLLDPAILPFNLFI</sequence>
<name>W7TYD4_9STRA</name>
<protein>
    <submittedName>
        <fullName evidence="6">Manganese lipoxygenase</fullName>
    </submittedName>
</protein>
<feature type="domain" description="Lipoxygenase" evidence="5">
    <location>
        <begin position="228"/>
        <end position="660"/>
    </location>
</feature>
<dbReference type="GO" id="GO:0034440">
    <property type="term" value="P:lipid oxidation"/>
    <property type="evidence" value="ECO:0007669"/>
    <property type="project" value="InterPro"/>
</dbReference>